<protein>
    <submittedName>
        <fullName evidence="2">YjbQ family protein</fullName>
    </submittedName>
</protein>
<reference evidence="2" key="1">
    <citation type="journal article" date="2020" name="mSystems">
        <title>Genome- and Community-Level Interaction Insights into Carbon Utilization and Element Cycling Functions of Hydrothermarchaeota in Hydrothermal Sediment.</title>
        <authorList>
            <person name="Zhou Z."/>
            <person name="Liu Y."/>
            <person name="Xu W."/>
            <person name="Pan J."/>
            <person name="Luo Z.H."/>
            <person name="Li M."/>
        </authorList>
    </citation>
    <scope>NUCLEOTIDE SEQUENCE [LARGE SCALE GENOMIC DNA]</scope>
    <source>
        <strain evidence="2">SpSt-143</strain>
    </source>
</reference>
<sequence>MIVHQETLQCSTTGHGDVQDLTQAVAAVVARSGVARGLVHVHVVGSTAAVGTIELEPGLQRDLPELMDRLVPPHETYYHELTWHDGNAHAHLQATLLGASATVPVRDGQPVLGTWQQLVLVECDVRPRQRELVVTVQGVPSQS</sequence>
<organism evidence="2">
    <name type="scientific">Rhodothermus marinus</name>
    <name type="common">Rhodothermus obamensis</name>
    <dbReference type="NCBI Taxonomy" id="29549"/>
    <lineage>
        <taxon>Bacteria</taxon>
        <taxon>Pseudomonadati</taxon>
        <taxon>Rhodothermota</taxon>
        <taxon>Rhodothermia</taxon>
        <taxon>Rhodothermales</taxon>
        <taxon>Rhodothermaceae</taxon>
        <taxon>Rhodothermus</taxon>
    </lineage>
</organism>
<dbReference type="InterPro" id="IPR001602">
    <property type="entry name" value="UPF0047_YjbQ-like"/>
</dbReference>
<dbReference type="Gene3D" id="2.60.120.460">
    <property type="entry name" value="YjbQ-like"/>
    <property type="match status" value="1"/>
</dbReference>
<dbReference type="PANTHER" id="PTHR30615:SF8">
    <property type="entry name" value="UPF0047 PROTEIN C4A8.02C"/>
    <property type="match status" value="1"/>
</dbReference>
<evidence type="ECO:0000256" key="1">
    <source>
        <dbReference type="ARBA" id="ARBA00005534"/>
    </source>
</evidence>
<comment type="caution">
    <text evidence="2">The sequence shown here is derived from an EMBL/GenBank/DDBJ whole genome shotgun (WGS) entry which is preliminary data.</text>
</comment>
<dbReference type="NCBIfam" id="TIGR00149">
    <property type="entry name" value="TIGR00149_YjbQ"/>
    <property type="match status" value="1"/>
</dbReference>
<name>A0A7V2AYE9_RHOMR</name>
<dbReference type="PROSITE" id="PS01314">
    <property type="entry name" value="UPF0047"/>
    <property type="match status" value="1"/>
</dbReference>
<dbReference type="Pfam" id="PF01894">
    <property type="entry name" value="YjbQ"/>
    <property type="match status" value="1"/>
</dbReference>
<dbReference type="PANTHER" id="PTHR30615">
    <property type="entry name" value="UNCHARACTERIZED PROTEIN YJBQ-RELATED"/>
    <property type="match status" value="1"/>
</dbReference>
<accession>A0A7V2AYE9</accession>
<dbReference type="AlphaFoldDB" id="A0A7V2AYE9"/>
<comment type="similarity">
    <text evidence="1">Belongs to the UPF0047 family.</text>
</comment>
<dbReference type="InterPro" id="IPR035917">
    <property type="entry name" value="YjbQ-like_sf"/>
</dbReference>
<dbReference type="EMBL" id="DSGB01000001">
    <property type="protein sequence ID" value="HER94952.1"/>
    <property type="molecule type" value="Genomic_DNA"/>
</dbReference>
<evidence type="ECO:0000313" key="2">
    <source>
        <dbReference type="EMBL" id="HER94952.1"/>
    </source>
</evidence>
<dbReference type="PIRSF" id="PIRSF004681">
    <property type="entry name" value="UCP004681"/>
    <property type="match status" value="1"/>
</dbReference>
<dbReference type="SUPFAM" id="SSF111038">
    <property type="entry name" value="YjbQ-like"/>
    <property type="match status" value="1"/>
</dbReference>
<proteinExistence type="inferred from homology"/>
<gene>
    <name evidence="2" type="ORF">ENO59_00305</name>
</gene>